<dbReference type="PROSITE" id="PS51257">
    <property type="entry name" value="PROKAR_LIPOPROTEIN"/>
    <property type="match status" value="1"/>
</dbReference>
<dbReference type="OrthoDB" id="2220137at2"/>
<evidence type="ECO:0000313" key="3">
    <source>
        <dbReference type="EMBL" id="KEQ37793.1"/>
    </source>
</evidence>
<dbReference type="RefSeq" id="WP_080702881.1">
    <property type="nucleotide sequence ID" value="NZ_CP028415.1"/>
</dbReference>
<feature type="compositionally biased region" description="Low complexity" evidence="1">
    <location>
        <begin position="28"/>
        <end position="48"/>
    </location>
</feature>
<dbReference type="Pfam" id="PF13306">
    <property type="entry name" value="LRR_5"/>
    <property type="match status" value="1"/>
</dbReference>
<sequence>MNKKLLSGLCAAVLLSGLVGCGPKESKQNTTTSTSTIETKNNTTNNSEVTEKNFKDFPETDEKYFTYDEWQEGYVIYSCTSDDKVVRVPKEIKGKPVIAIGERGLANLKHCEAIVLPDTVRYIGKGAFAIDNKLKYVHFGKSIETVEDDVFNSDSSLESVVFPEGTKSIGILVFWGTSSIKSITIPASVTEITEYFYFVDNCNPDVEIHTPKGSKAEEVAKAMQLKVVND</sequence>
<reference evidence="3 5" key="1">
    <citation type="submission" date="2014-05" db="EMBL/GenBank/DDBJ databases">
        <authorList>
            <person name="Daugherty S.C."/>
            <person name="Tallon L.J."/>
            <person name="Sadzewicz L."/>
            <person name="Kilian M."/>
            <person name="Tettelin H."/>
        </authorList>
    </citation>
    <scope>NUCLEOTIDE SEQUENCE [LARGE SCALE GENOMIC DNA]</scope>
    <source>
        <strain evidence="3 5">SK629</strain>
    </source>
</reference>
<dbReference type="AlphaFoldDB" id="A0A081QIU8"/>
<accession>A0A081QIU8</accession>
<feature type="signal peptide" evidence="2">
    <location>
        <begin position="1"/>
        <end position="21"/>
    </location>
</feature>
<protein>
    <submittedName>
        <fullName evidence="4">Choline binding protein PcpA</fullName>
    </submittedName>
</protein>
<dbReference type="Gene3D" id="3.80.10.10">
    <property type="entry name" value="Ribonuclease Inhibitor"/>
    <property type="match status" value="1"/>
</dbReference>
<feature type="region of interest" description="Disordered" evidence="1">
    <location>
        <begin position="24"/>
        <end position="53"/>
    </location>
</feature>
<evidence type="ECO:0000313" key="5">
    <source>
        <dbReference type="Proteomes" id="UP000028090"/>
    </source>
</evidence>
<evidence type="ECO:0000313" key="6">
    <source>
        <dbReference type="Proteomes" id="UP000033415"/>
    </source>
</evidence>
<gene>
    <name evidence="4" type="primary">pcpA_1</name>
    <name evidence="3" type="ORF">SK629_0303</name>
    <name evidence="4" type="ORF">TZ91_00033</name>
</gene>
<comment type="caution">
    <text evidence="4">The sequence shown here is derived from an EMBL/GenBank/DDBJ whole genome shotgun (WGS) entry which is preliminary data.</text>
</comment>
<evidence type="ECO:0000313" key="4">
    <source>
        <dbReference type="EMBL" id="KJQ72459.1"/>
    </source>
</evidence>
<evidence type="ECO:0000256" key="1">
    <source>
        <dbReference type="SAM" id="MobiDB-lite"/>
    </source>
</evidence>
<proteinExistence type="predicted"/>
<name>A0A081QIU8_STRMT</name>
<keyword evidence="2" id="KW-0732">Signal</keyword>
<dbReference type="Proteomes" id="UP000033415">
    <property type="component" value="Unassembled WGS sequence"/>
</dbReference>
<dbReference type="InterPro" id="IPR032675">
    <property type="entry name" value="LRR_dom_sf"/>
</dbReference>
<dbReference type="PATRIC" id="fig|28037.100.peg.1485"/>
<dbReference type="InterPro" id="IPR026906">
    <property type="entry name" value="LRR_5"/>
</dbReference>
<dbReference type="EMBL" id="JPFU01000004">
    <property type="protein sequence ID" value="KEQ37793.1"/>
    <property type="molecule type" value="Genomic_DNA"/>
</dbReference>
<dbReference type="Proteomes" id="UP000028090">
    <property type="component" value="Unassembled WGS sequence"/>
</dbReference>
<reference evidence="4 6" key="2">
    <citation type="submission" date="2015-02" db="EMBL/GenBank/DDBJ databases">
        <title>Evolution of amylase-binding proteins of oral streptococcal species.</title>
        <authorList>
            <person name="Haase E.M."/>
        </authorList>
    </citation>
    <scope>NUCLEOTIDE SEQUENCE [LARGE SCALE GENOMIC DNA]</scope>
    <source>
        <strain evidence="4 6">SK137</strain>
    </source>
</reference>
<feature type="chain" id="PRO_5038207178" evidence="2">
    <location>
        <begin position="22"/>
        <end position="230"/>
    </location>
</feature>
<dbReference type="EMBL" id="JYGQ01000001">
    <property type="protein sequence ID" value="KJQ72459.1"/>
    <property type="molecule type" value="Genomic_DNA"/>
</dbReference>
<organism evidence="4 6">
    <name type="scientific">Streptococcus mitis</name>
    <dbReference type="NCBI Taxonomy" id="28037"/>
    <lineage>
        <taxon>Bacteria</taxon>
        <taxon>Bacillati</taxon>
        <taxon>Bacillota</taxon>
        <taxon>Bacilli</taxon>
        <taxon>Lactobacillales</taxon>
        <taxon>Streptococcaceae</taxon>
        <taxon>Streptococcus</taxon>
        <taxon>Streptococcus mitis group</taxon>
    </lineage>
</organism>
<evidence type="ECO:0000256" key="2">
    <source>
        <dbReference type="SAM" id="SignalP"/>
    </source>
</evidence>